<proteinExistence type="predicted"/>
<sequence length="194" mass="21675">MTHEDRFKQWFKTLPKTLQQDLEATGAGLSTLKDPPIGGMREIDEQLLESDSPHAGANEVLKAIQAISKAREGVEYQTASEAKPDISNAQLIRIIHFFLELYDCHKPGDLASIQSLVIKIVLGIGDPPPQREIARKYGIPRSTINKRVKQMQEQMGLDPSQFMHHSGHCRAFSLGHTMASILKATDEPSPRLKR</sequence>
<accession>A0A6J5MIN7</accession>
<dbReference type="EMBL" id="LR796493">
    <property type="protein sequence ID" value="CAB4146995.1"/>
    <property type="molecule type" value="Genomic_DNA"/>
</dbReference>
<evidence type="ECO:0000313" key="1">
    <source>
        <dbReference type="EMBL" id="CAB4146995.1"/>
    </source>
</evidence>
<name>A0A6J5MIN7_9CAUD</name>
<organism evidence="1">
    <name type="scientific">uncultured Caudovirales phage</name>
    <dbReference type="NCBI Taxonomy" id="2100421"/>
    <lineage>
        <taxon>Viruses</taxon>
        <taxon>Duplodnaviria</taxon>
        <taxon>Heunggongvirae</taxon>
        <taxon>Uroviricota</taxon>
        <taxon>Caudoviricetes</taxon>
        <taxon>Peduoviridae</taxon>
        <taxon>Maltschvirus</taxon>
        <taxon>Maltschvirus maltsch</taxon>
    </lineage>
</organism>
<gene>
    <name evidence="1" type="ORF">UFOVP510_6</name>
</gene>
<protein>
    <submittedName>
        <fullName evidence="1">DNA binding HTH domain, Psq-type</fullName>
    </submittedName>
</protein>
<reference evidence="1" key="1">
    <citation type="submission" date="2020-04" db="EMBL/GenBank/DDBJ databases">
        <authorList>
            <person name="Chiriac C."/>
            <person name="Salcher M."/>
            <person name="Ghai R."/>
            <person name="Kavagutti S V."/>
        </authorList>
    </citation>
    <scope>NUCLEOTIDE SEQUENCE</scope>
</reference>